<dbReference type="GO" id="GO:0050040">
    <property type="term" value="F:lactate 2-monooxygenase activity"/>
    <property type="evidence" value="ECO:0007669"/>
    <property type="project" value="UniProtKB-EC"/>
</dbReference>
<dbReference type="InterPro" id="IPR018712">
    <property type="entry name" value="Tle1-like_cat"/>
</dbReference>
<proteinExistence type="predicted"/>
<dbReference type="AlphaFoldDB" id="A0A5P9Q7V7"/>
<gene>
    <name evidence="2" type="ORF">KDY119_01027</name>
</gene>
<name>A0A5P9Q7V7_9MICO</name>
<dbReference type="Pfam" id="PF09994">
    <property type="entry name" value="T6SS_Tle1-like_cat"/>
    <property type="match status" value="1"/>
</dbReference>
<keyword evidence="2" id="KW-0560">Oxidoreductase</keyword>
<dbReference type="RefSeq" id="WP_051136718.1">
    <property type="nucleotide sequence ID" value="NZ_BAABIH010000001.1"/>
</dbReference>
<dbReference type="PANTHER" id="PTHR33840:SF1">
    <property type="entry name" value="TLE1 PHOSPHOLIPASE DOMAIN-CONTAINING PROTEIN"/>
    <property type="match status" value="1"/>
</dbReference>
<protein>
    <submittedName>
        <fullName evidence="2">Lactate 2-monooxygenase</fullName>
        <ecNumber evidence="2">1.13.12.4</ecNumber>
    </submittedName>
</protein>
<reference evidence="2 3" key="1">
    <citation type="submission" date="2019-10" db="EMBL/GenBank/DDBJ databases">
        <title>Genome sequence of Luteimicrobium xylanilyticum HY-24.</title>
        <authorList>
            <person name="Kim D.Y."/>
            <person name="Park H.-Y."/>
        </authorList>
    </citation>
    <scope>NUCLEOTIDE SEQUENCE [LARGE SCALE GENOMIC DNA]</scope>
    <source>
        <strain evidence="2 3">HY-24</strain>
    </source>
</reference>
<dbReference type="OrthoDB" id="4378831at2"/>
<sequence>MKRLVVCCDGTWGSPVNPSVSNIEKIARSIRTDKPVDGVQQMVFYIGGVGARGYLADKILGGAWGYGITTNVVEGYRVVAMNYDPGDEIFVFGFSRGAYTARSVAGMIASVGLLRPESLLRDGLAKAEQAYRDYGPDGKARRVAFKAASCYDSTPITFLGVFDTVGALGVPLPFLRKAKFHDVTLSPSVRCARQALSIDDRRIKFEPSLWEVPVDEPPGRVKQVWFPGSHSEVGGGSAHRGLSDVALRWMLDEAGDAGLVVDPDRVEAQVEPEARFLSHPGPGPLFGTLNVFSALHRHARFRLGRRHWRRVLAGLEAPHAPAQEYRTAIASHADRMSQVPGSAYRRDAVNIEWWRALVDGGALPVEHIAFEDGDERQVELV</sequence>
<dbReference type="EC" id="1.13.12.4" evidence="2"/>
<evidence type="ECO:0000313" key="2">
    <source>
        <dbReference type="EMBL" id="QFU97528.1"/>
    </source>
</evidence>
<evidence type="ECO:0000313" key="3">
    <source>
        <dbReference type="Proteomes" id="UP000326702"/>
    </source>
</evidence>
<keyword evidence="3" id="KW-1185">Reference proteome</keyword>
<dbReference type="Proteomes" id="UP000326702">
    <property type="component" value="Chromosome"/>
</dbReference>
<dbReference type="KEGG" id="lxl:KDY119_01027"/>
<keyword evidence="2" id="KW-0503">Monooxygenase</keyword>
<dbReference type="EMBL" id="CP045529">
    <property type="protein sequence ID" value="QFU97528.1"/>
    <property type="molecule type" value="Genomic_DNA"/>
</dbReference>
<organism evidence="2 3">
    <name type="scientific">Luteimicrobium xylanilyticum</name>
    <dbReference type="NCBI Taxonomy" id="1133546"/>
    <lineage>
        <taxon>Bacteria</taxon>
        <taxon>Bacillati</taxon>
        <taxon>Actinomycetota</taxon>
        <taxon>Actinomycetes</taxon>
        <taxon>Micrococcales</taxon>
        <taxon>Luteimicrobium</taxon>
    </lineage>
</organism>
<feature type="domain" description="T6SS Phospholipase effector Tle1-like catalytic" evidence="1">
    <location>
        <begin position="2"/>
        <end position="253"/>
    </location>
</feature>
<evidence type="ECO:0000259" key="1">
    <source>
        <dbReference type="Pfam" id="PF09994"/>
    </source>
</evidence>
<dbReference type="PANTHER" id="PTHR33840">
    <property type="match status" value="1"/>
</dbReference>
<accession>A0A5P9Q7V7</accession>